<organism evidence="2 3">
    <name type="scientific">Actinomadura geliboluensis</name>
    <dbReference type="NCBI Taxonomy" id="882440"/>
    <lineage>
        <taxon>Bacteria</taxon>
        <taxon>Bacillati</taxon>
        <taxon>Actinomycetota</taxon>
        <taxon>Actinomycetes</taxon>
        <taxon>Streptosporangiales</taxon>
        <taxon>Thermomonosporaceae</taxon>
        <taxon>Actinomadura</taxon>
    </lineage>
</organism>
<dbReference type="RefSeq" id="WP_171069101.1">
    <property type="nucleotide sequence ID" value="NZ_JASWDG010000002.1"/>
</dbReference>
<reference evidence="2 3" key="1">
    <citation type="submission" date="2019-05" db="EMBL/GenBank/DDBJ databases">
        <title>Draft genome sequence of Actinomadura geliboluensis A8036.</title>
        <authorList>
            <person name="Saricaoglu S."/>
            <person name="Isik K."/>
        </authorList>
    </citation>
    <scope>NUCLEOTIDE SEQUENCE [LARGE SCALE GENOMIC DNA]</scope>
    <source>
        <strain evidence="2 3">A8036</strain>
    </source>
</reference>
<feature type="region of interest" description="Disordered" evidence="1">
    <location>
        <begin position="370"/>
        <end position="393"/>
    </location>
</feature>
<name>A0A5S4GXI5_9ACTN</name>
<comment type="caution">
    <text evidence="2">The sequence shown here is derived from an EMBL/GenBank/DDBJ whole genome shotgun (WGS) entry which is preliminary data.</text>
</comment>
<proteinExistence type="predicted"/>
<protein>
    <submittedName>
        <fullName evidence="2">Uncharacterized protein</fullName>
    </submittedName>
</protein>
<evidence type="ECO:0000313" key="3">
    <source>
        <dbReference type="Proteomes" id="UP000305238"/>
    </source>
</evidence>
<sequence length="428" mass="48369">MARAEALLNRSPGMLTSQEGSEADPDAETAWQLYTDYERIRYVQMPVERQHQLLEYLPLSVVDDLIDAGRVSAQAIPGGGEHRLYLLARLAPRRMSGKELVTLGWREELVRREFSARLARGDVEALQDIDALKGAQRQLAVALQNVRRTGKLPRELTDQRWLWPALERLAPNAAVSLREHKPYVRWLLVRRILQGIRVAHLARLHGDERKYQVMLRTAWDNATSLEESRAPVGWEARNALAYLMVIRARRDPKYDDALGVLTPAPGQALSEDKLPQEAQLRLATNREILHTLKDQHQSTHILNPYAALGVSDGFPGWKDRWRELRRSLDADGEAEVNEAKDAIQGWERGRAPVAPFALPLMPDKWAIPRTNGRNPGGEATPMHRRTPPPAPHEQEFARNRAAQGIVLAACGYVGLVSEMRSTEAKFQR</sequence>
<gene>
    <name evidence="2" type="ORF">ETD96_18600</name>
</gene>
<accession>A0A5S4GXI5</accession>
<keyword evidence="3" id="KW-1185">Reference proteome</keyword>
<dbReference type="AlphaFoldDB" id="A0A5S4GXI5"/>
<evidence type="ECO:0000313" key="2">
    <source>
        <dbReference type="EMBL" id="TMR37402.1"/>
    </source>
</evidence>
<evidence type="ECO:0000256" key="1">
    <source>
        <dbReference type="SAM" id="MobiDB-lite"/>
    </source>
</evidence>
<dbReference type="Proteomes" id="UP000305238">
    <property type="component" value="Unassembled WGS sequence"/>
</dbReference>
<dbReference type="EMBL" id="VCKZ01000127">
    <property type="protein sequence ID" value="TMR37402.1"/>
    <property type="molecule type" value="Genomic_DNA"/>
</dbReference>